<dbReference type="InterPro" id="IPR042568">
    <property type="entry name" value="QSOX_FAD-bd_sf"/>
</dbReference>
<dbReference type="Gene3D" id="1.20.120.1960">
    <property type="entry name" value="QSOX sulfhydryl oxidase domain"/>
    <property type="match status" value="1"/>
</dbReference>
<keyword evidence="8" id="KW-0325">Glycoprotein</keyword>
<dbReference type="Pfam" id="PF00085">
    <property type="entry name" value="Thioredoxin"/>
    <property type="match status" value="1"/>
</dbReference>
<comment type="catalytic activity">
    <reaction evidence="9 10">
        <text>2 R'C(R)SH + O2 = R'C(R)S-S(R)CR' + H2O2</text>
        <dbReference type="Rhea" id="RHEA:17357"/>
        <dbReference type="ChEBI" id="CHEBI:15379"/>
        <dbReference type="ChEBI" id="CHEBI:16240"/>
        <dbReference type="ChEBI" id="CHEBI:16520"/>
        <dbReference type="ChEBI" id="CHEBI:17412"/>
        <dbReference type="EC" id="1.8.3.2"/>
    </reaction>
</comment>
<dbReference type="Proteomes" id="UP001153737">
    <property type="component" value="Chromosome 13"/>
</dbReference>
<keyword evidence="7" id="KW-1015">Disulfide bond</keyword>
<dbReference type="OrthoDB" id="59470at2759"/>
<dbReference type="Gene3D" id="3.40.30.10">
    <property type="entry name" value="Glutaredoxin"/>
    <property type="match status" value="2"/>
</dbReference>
<dbReference type="EC" id="1.8.3.2" evidence="10"/>
<keyword evidence="6 10" id="KW-0560">Oxidoreductase</keyword>
<dbReference type="Gene3D" id="1.20.120.310">
    <property type="entry name" value="ERV/ALR sulfhydryl oxidase domain"/>
    <property type="match status" value="1"/>
</dbReference>
<dbReference type="GO" id="GO:0000139">
    <property type="term" value="C:Golgi membrane"/>
    <property type="evidence" value="ECO:0007669"/>
    <property type="project" value="TreeGrafter"/>
</dbReference>
<dbReference type="PANTHER" id="PTHR22897:SF8">
    <property type="entry name" value="SULFHYDRYL OXIDASE"/>
    <property type="match status" value="1"/>
</dbReference>
<dbReference type="SUPFAM" id="SSF52833">
    <property type="entry name" value="Thioredoxin-like"/>
    <property type="match status" value="1"/>
</dbReference>
<evidence type="ECO:0000313" key="13">
    <source>
        <dbReference type="EMBL" id="CAG9816071.1"/>
    </source>
</evidence>
<evidence type="ECO:0000256" key="6">
    <source>
        <dbReference type="ARBA" id="ARBA00023002"/>
    </source>
</evidence>
<dbReference type="Pfam" id="PF18371">
    <property type="entry name" value="FAD_SOX"/>
    <property type="match status" value="1"/>
</dbReference>
<reference evidence="13" key="1">
    <citation type="submission" date="2022-01" db="EMBL/GenBank/DDBJ databases">
        <authorList>
            <person name="King R."/>
        </authorList>
    </citation>
    <scope>NUCLEOTIDE SEQUENCE</scope>
</reference>
<comment type="cofactor">
    <cofactor evidence="1 10">
        <name>FAD</name>
        <dbReference type="ChEBI" id="CHEBI:57692"/>
    </cofactor>
</comment>
<keyword evidence="10" id="KW-0472">Membrane</keyword>
<evidence type="ECO:0000259" key="12">
    <source>
        <dbReference type="PROSITE" id="PS51352"/>
    </source>
</evidence>
<gene>
    <name evidence="13" type="ORF">PHAECO_LOCUS3598</name>
</gene>
<dbReference type="InterPro" id="IPR036249">
    <property type="entry name" value="Thioredoxin-like_sf"/>
</dbReference>
<evidence type="ECO:0000256" key="9">
    <source>
        <dbReference type="ARBA" id="ARBA00048864"/>
    </source>
</evidence>
<dbReference type="FunFam" id="1.20.120.1960:FF:000001">
    <property type="entry name" value="Sulfhydryl oxidase"/>
    <property type="match status" value="1"/>
</dbReference>
<evidence type="ECO:0000256" key="5">
    <source>
        <dbReference type="ARBA" id="ARBA00022827"/>
    </source>
</evidence>
<evidence type="ECO:0000259" key="11">
    <source>
        <dbReference type="PROSITE" id="PS51324"/>
    </source>
</evidence>
<evidence type="ECO:0000256" key="1">
    <source>
        <dbReference type="ARBA" id="ARBA00001974"/>
    </source>
</evidence>
<feature type="domain" description="ERV/ALR sulfhydryl oxidase" evidence="11">
    <location>
        <begin position="410"/>
        <end position="515"/>
    </location>
</feature>
<dbReference type="PROSITE" id="PS51324">
    <property type="entry name" value="ERV_ALR"/>
    <property type="match status" value="1"/>
</dbReference>
<dbReference type="FunFam" id="1.20.120.310:FF:000001">
    <property type="entry name" value="Sulfhydryl oxidase"/>
    <property type="match status" value="1"/>
</dbReference>
<dbReference type="AlphaFoldDB" id="A0A9N9SAV4"/>
<keyword evidence="4" id="KW-0732">Signal</keyword>
<organism evidence="13 14">
    <name type="scientific">Phaedon cochleariae</name>
    <name type="common">Mustard beetle</name>
    <dbReference type="NCBI Taxonomy" id="80249"/>
    <lineage>
        <taxon>Eukaryota</taxon>
        <taxon>Metazoa</taxon>
        <taxon>Ecdysozoa</taxon>
        <taxon>Arthropoda</taxon>
        <taxon>Hexapoda</taxon>
        <taxon>Insecta</taxon>
        <taxon>Pterygota</taxon>
        <taxon>Neoptera</taxon>
        <taxon>Endopterygota</taxon>
        <taxon>Coleoptera</taxon>
        <taxon>Polyphaga</taxon>
        <taxon>Cucujiformia</taxon>
        <taxon>Chrysomeloidea</taxon>
        <taxon>Chrysomelidae</taxon>
        <taxon>Chrysomelinae</taxon>
        <taxon>Chrysomelini</taxon>
        <taxon>Phaedon</taxon>
    </lineage>
</organism>
<reference evidence="13" key="2">
    <citation type="submission" date="2022-10" db="EMBL/GenBank/DDBJ databases">
        <authorList>
            <consortium name="ENA_rothamsted_submissions"/>
            <consortium name="culmorum"/>
            <person name="King R."/>
        </authorList>
    </citation>
    <scope>NUCLEOTIDE SEQUENCE</scope>
</reference>
<evidence type="ECO:0000256" key="7">
    <source>
        <dbReference type="ARBA" id="ARBA00023157"/>
    </source>
</evidence>
<dbReference type="SUPFAM" id="SSF69000">
    <property type="entry name" value="FAD-dependent thiol oxidase"/>
    <property type="match status" value="1"/>
</dbReference>
<keyword evidence="3 10" id="KW-0285">Flavoprotein</keyword>
<dbReference type="PANTHER" id="PTHR22897">
    <property type="entry name" value="QUIESCIN Q6-RELATED SULFHYDRYL OXIDASE"/>
    <property type="match status" value="1"/>
</dbReference>
<evidence type="ECO:0000256" key="4">
    <source>
        <dbReference type="ARBA" id="ARBA00022729"/>
    </source>
</evidence>
<evidence type="ECO:0000256" key="10">
    <source>
        <dbReference type="RuleBase" id="RU371123"/>
    </source>
</evidence>
<keyword evidence="10" id="KW-1133">Transmembrane helix</keyword>
<dbReference type="InterPro" id="IPR039798">
    <property type="entry name" value="Sulfhydryl_oxidase"/>
</dbReference>
<dbReference type="GO" id="GO:0006457">
    <property type="term" value="P:protein folding"/>
    <property type="evidence" value="ECO:0007669"/>
    <property type="project" value="TreeGrafter"/>
</dbReference>
<keyword evidence="14" id="KW-1185">Reference proteome</keyword>
<dbReference type="FunFam" id="3.40.30.10:FF:000073">
    <property type="entry name" value="Sulfhydryl oxidase"/>
    <property type="match status" value="1"/>
</dbReference>
<keyword evidence="5 10" id="KW-0274">FAD</keyword>
<dbReference type="GO" id="GO:0003756">
    <property type="term" value="F:protein disulfide isomerase activity"/>
    <property type="evidence" value="ECO:0007669"/>
    <property type="project" value="TreeGrafter"/>
</dbReference>
<dbReference type="InterPro" id="IPR013766">
    <property type="entry name" value="Thioredoxin_domain"/>
</dbReference>
<evidence type="ECO:0000256" key="2">
    <source>
        <dbReference type="ARBA" id="ARBA00006041"/>
    </source>
</evidence>
<sequence length="597" mass="68188">MGHNINIIVLLLFGLVNLSINAVIKNNRTYYPEGLYSPEDDVQILTVINFDATIYGSEKAWMVEFYSNWCGYCQRAAPVFKEFATDIKGWSDVVGVGALDCANDVNTPICTYFEVTKYPTFKYFHENYEEGPTNLGLRIIADSHTNVSEHRKNLVDILESEQFNGRGQIFPNLRPFNETELNKLFNIPSPNLTYAFLIIQESTDDIGPSITMDFHNVDSAVVRYSYVNDTFLKKDLFPALYVIEKDSGLQFLSIPSPSREGFKKTIVEYLTSKNVTLPEEHSYRNNSQFEIQETTSQNDTLLRQKIKAMGDVVFQGDLESSLRYSLKHEVGGAKEISGEKLKSLRAYIDVLVKYFPFSTNGKSLLNQIRTYAYSRDHIDGTEIRKLVVDADKPGKHVFSSPQQWLACRASGSAHRGYPCSLWKMFHYLTINAANAESGVKDSNPRVVLEAMYGYIKNFFSCEDCANHFVEMAGRREFYKVPSWNESILWLWRAHNEVNKRLSGDETEDPEYPKIQFPSKAYCPQCYRADDSWNEAEVLVYLKKMYSYENIRYMGSDPQVLHFDKMPMPSSSKNLKALGTNIPLVMAGMLVSFGLRGE</sequence>
<dbReference type="GO" id="GO:0016971">
    <property type="term" value="F:flavin-dependent sulfhydryl oxidase activity"/>
    <property type="evidence" value="ECO:0007669"/>
    <property type="project" value="InterPro"/>
</dbReference>
<accession>A0A9N9SAV4</accession>
<feature type="domain" description="Thioredoxin" evidence="12">
    <location>
        <begin position="9"/>
        <end position="146"/>
    </location>
</feature>
<dbReference type="InterPro" id="IPR040986">
    <property type="entry name" value="QSOX_FAD-bd_dom"/>
</dbReference>
<comment type="similarity">
    <text evidence="2">Belongs to the quiescin-sulfhydryl oxidase (QSOX) family.</text>
</comment>
<dbReference type="GO" id="GO:0005615">
    <property type="term" value="C:extracellular space"/>
    <property type="evidence" value="ECO:0007669"/>
    <property type="project" value="TreeGrafter"/>
</dbReference>
<dbReference type="PROSITE" id="PS51352">
    <property type="entry name" value="THIOREDOXIN_2"/>
    <property type="match status" value="1"/>
</dbReference>
<proteinExistence type="inferred from homology"/>
<evidence type="ECO:0000313" key="14">
    <source>
        <dbReference type="Proteomes" id="UP001153737"/>
    </source>
</evidence>
<evidence type="ECO:0000256" key="3">
    <source>
        <dbReference type="ARBA" id="ARBA00022630"/>
    </source>
</evidence>
<evidence type="ECO:0000256" key="8">
    <source>
        <dbReference type="ARBA" id="ARBA00023180"/>
    </source>
</evidence>
<dbReference type="InterPro" id="IPR036774">
    <property type="entry name" value="ERV/ALR_sulphydryl_oxid_sf"/>
</dbReference>
<dbReference type="EMBL" id="OU896719">
    <property type="protein sequence ID" value="CAG9816071.1"/>
    <property type="molecule type" value="Genomic_DNA"/>
</dbReference>
<feature type="transmembrane region" description="Helical" evidence="10">
    <location>
        <begin position="6"/>
        <end position="24"/>
    </location>
</feature>
<dbReference type="InterPro" id="IPR017905">
    <property type="entry name" value="ERV/ALR_sulphydryl_oxidase"/>
</dbReference>
<keyword evidence="10" id="KW-0812">Transmembrane</keyword>
<name>A0A9N9SAV4_PHACE</name>
<protein>
    <recommendedName>
        <fullName evidence="10">Sulfhydryl oxidase</fullName>
        <ecNumber evidence="10">1.8.3.2</ecNumber>
    </recommendedName>
</protein>
<dbReference type="Pfam" id="PF04777">
    <property type="entry name" value="Evr1_Alr"/>
    <property type="match status" value="1"/>
</dbReference>